<dbReference type="EMBL" id="OZ035825">
    <property type="protein sequence ID" value="CAL1601013.1"/>
    <property type="molecule type" value="Genomic_DNA"/>
</dbReference>
<dbReference type="Proteomes" id="UP001497482">
    <property type="component" value="Chromosome 3"/>
</dbReference>
<feature type="chain" id="PRO_5043640448" evidence="1">
    <location>
        <begin position="44"/>
        <end position="81"/>
    </location>
</feature>
<organism evidence="2 3">
    <name type="scientific">Knipowitschia caucasica</name>
    <name type="common">Caucasian dwarf goby</name>
    <name type="synonym">Pomatoschistus caucasicus</name>
    <dbReference type="NCBI Taxonomy" id="637954"/>
    <lineage>
        <taxon>Eukaryota</taxon>
        <taxon>Metazoa</taxon>
        <taxon>Chordata</taxon>
        <taxon>Craniata</taxon>
        <taxon>Vertebrata</taxon>
        <taxon>Euteleostomi</taxon>
        <taxon>Actinopterygii</taxon>
        <taxon>Neopterygii</taxon>
        <taxon>Teleostei</taxon>
        <taxon>Neoteleostei</taxon>
        <taxon>Acanthomorphata</taxon>
        <taxon>Gobiaria</taxon>
        <taxon>Gobiiformes</taxon>
        <taxon>Gobioidei</taxon>
        <taxon>Gobiidae</taxon>
        <taxon>Gobiinae</taxon>
        <taxon>Knipowitschia</taxon>
    </lineage>
</organism>
<proteinExistence type="predicted"/>
<sequence>MLLFPGNTSESAPHHSNPPLVSSCFFPELLLLLLLSFRPDTTGCQRDTRWMWKMGCEVAMATENPLSVLLSTEMNTEGDLG</sequence>
<evidence type="ECO:0000256" key="1">
    <source>
        <dbReference type="SAM" id="SignalP"/>
    </source>
</evidence>
<evidence type="ECO:0000313" key="3">
    <source>
        <dbReference type="Proteomes" id="UP001497482"/>
    </source>
</evidence>
<dbReference type="AlphaFoldDB" id="A0AAV2LIL0"/>
<reference evidence="2 3" key="1">
    <citation type="submission" date="2024-04" db="EMBL/GenBank/DDBJ databases">
        <authorList>
            <person name="Waldvogel A.-M."/>
            <person name="Schoenle A."/>
        </authorList>
    </citation>
    <scope>NUCLEOTIDE SEQUENCE [LARGE SCALE GENOMIC DNA]</scope>
</reference>
<gene>
    <name evidence="2" type="ORF">KC01_LOCUS29060</name>
</gene>
<name>A0AAV2LIL0_KNICA</name>
<keyword evidence="1" id="KW-0732">Signal</keyword>
<feature type="signal peptide" evidence="1">
    <location>
        <begin position="1"/>
        <end position="43"/>
    </location>
</feature>
<accession>A0AAV2LIL0</accession>
<protein>
    <submittedName>
        <fullName evidence="2">Uncharacterized protein</fullName>
    </submittedName>
</protein>
<evidence type="ECO:0000313" key="2">
    <source>
        <dbReference type="EMBL" id="CAL1601013.1"/>
    </source>
</evidence>
<keyword evidence="3" id="KW-1185">Reference proteome</keyword>